<dbReference type="EMBL" id="SMAO01000006">
    <property type="protein sequence ID" value="TCT20171.1"/>
    <property type="molecule type" value="Genomic_DNA"/>
</dbReference>
<proteinExistence type="predicted"/>
<sequence length="267" mass="28841">MTAPRIATLALSALTLGMLQTASAESPHSFSANIGAVSNYMWRGVSQTQDGPAVQGGLDYSHASGFYAGTWASNIDLNNEGASQEVIIPLDPATGLPATDANGNWIGYTGGSSNPNSPTYELDLYTGFGGKINDDLKWDLNAIYYAYPDGRDSNFAEIGGKLTYKWLTAGLAYTVYGENDEGLYDNGDLYYFGALDFSLPYEFAFNVHGGYYSFTNSNGDSYGNWGATVSRAIGDYGTVSFNYDQNGGNDSVYETDPIFWAGWKKTF</sequence>
<dbReference type="Pfam" id="PF09694">
    <property type="entry name" value="Gcw_chp"/>
    <property type="match status" value="1"/>
</dbReference>
<dbReference type="AlphaFoldDB" id="A0A4R3MXB1"/>
<evidence type="ECO:0000313" key="2">
    <source>
        <dbReference type="EMBL" id="TCT20171.1"/>
    </source>
</evidence>
<organism evidence="2 3">
    <name type="scientific">Thiobaca trueperi</name>
    <dbReference type="NCBI Taxonomy" id="127458"/>
    <lineage>
        <taxon>Bacteria</taxon>
        <taxon>Pseudomonadati</taxon>
        <taxon>Pseudomonadota</taxon>
        <taxon>Gammaproteobacteria</taxon>
        <taxon>Chromatiales</taxon>
        <taxon>Chromatiaceae</taxon>
        <taxon>Thiobaca</taxon>
    </lineage>
</organism>
<accession>A0A4R3MXB1</accession>
<dbReference type="RefSeq" id="WP_132977571.1">
    <property type="nucleotide sequence ID" value="NZ_SMAO01000006.1"/>
</dbReference>
<comment type="caution">
    <text evidence="2">The sequence shown here is derived from an EMBL/GenBank/DDBJ whole genome shotgun (WGS) entry which is preliminary data.</text>
</comment>
<name>A0A4R3MXB1_9GAMM</name>
<dbReference type="InterPro" id="IPR010239">
    <property type="entry name" value="CHP02001"/>
</dbReference>
<dbReference type="OrthoDB" id="9793561at2"/>
<keyword evidence="3" id="KW-1185">Reference proteome</keyword>
<gene>
    <name evidence="2" type="ORF">EDC35_10698</name>
</gene>
<protein>
    <submittedName>
        <fullName evidence="2">Uncharacterized protein (TIGR02001 family)</fullName>
    </submittedName>
</protein>
<evidence type="ECO:0000313" key="3">
    <source>
        <dbReference type="Proteomes" id="UP000295717"/>
    </source>
</evidence>
<reference evidence="2 3" key="1">
    <citation type="submission" date="2019-03" db="EMBL/GenBank/DDBJ databases">
        <title>Genomic Encyclopedia of Type Strains, Phase IV (KMG-IV): sequencing the most valuable type-strain genomes for metagenomic binning, comparative biology and taxonomic classification.</title>
        <authorList>
            <person name="Goeker M."/>
        </authorList>
    </citation>
    <scope>NUCLEOTIDE SEQUENCE [LARGE SCALE GENOMIC DNA]</scope>
    <source>
        <strain evidence="2 3">DSM 13587</strain>
    </source>
</reference>
<keyword evidence="1" id="KW-0732">Signal</keyword>
<dbReference type="Proteomes" id="UP000295717">
    <property type="component" value="Unassembled WGS sequence"/>
</dbReference>
<feature type="chain" id="PRO_5020698974" evidence="1">
    <location>
        <begin position="25"/>
        <end position="267"/>
    </location>
</feature>
<feature type="signal peptide" evidence="1">
    <location>
        <begin position="1"/>
        <end position="24"/>
    </location>
</feature>
<evidence type="ECO:0000256" key="1">
    <source>
        <dbReference type="SAM" id="SignalP"/>
    </source>
</evidence>
<dbReference type="NCBIfam" id="TIGR02001">
    <property type="entry name" value="gcw_chp"/>
    <property type="match status" value="2"/>
</dbReference>